<organism evidence="8 9">
    <name type="scientific">Clostridium homopropionicum DSM 5847</name>
    <dbReference type="NCBI Taxonomy" id="1121318"/>
    <lineage>
        <taxon>Bacteria</taxon>
        <taxon>Bacillati</taxon>
        <taxon>Bacillota</taxon>
        <taxon>Clostridia</taxon>
        <taxon>Eubacteriales</taxon>
        <taxon>Clostridiaceae</taxon>
        <taxon>Clostridium</taxon>
    </lineage>
</organism>
<reference evidence="9" key="1">
    <citation type="submission" date="2015-08" db="EMBL/GenBank/DDBJ databases">
        <title>Genome sequence of the strict anaerobe Clostridium homopropionicum LuHBu1 (DSM 5847T).</title>
        <authorList>
            <person name="Poehlein A."/>
            <person name="Beck M."/>
            <person name="Schiel-Bengelsdorf B."/>
            <person name="Bengelsdorf F.R."/>
            <person name="Daniel R."/>
            <person name="Duerre P."/>
        </authorList>
    </citation>
    <scope>NUCLEOTIDE SEQUENCE [LARGE SCALE GENOMIC DNA]</scope>
    <source>
        <strain evidence="9">DSM 5847</strain>
    </source>
</reference>
<dbReference type="CDD" id="cd01335">
    <property type="entry name" value="Radical_SAM"/>
    <property type="match status" value="1"/>
</dbReference>
<dbReference type="SFLD" id="SFLDG01387">
    <property type="entry name" value="BtrN-like_SPASM_domain_contain"/>
    <property type="match status" value="1"/>
</dbReference>
<comment type="cofactor">
    <cofactor evidence="1">
        <name>[4Fe-4S] cluster</name>
        <dbReference type="ChEBI" id="CHEBI:49883"/>
    </cofactor>
</comment>
<dbReference type="PATRIC" id="fig|1121318.3.peg.621"/>
<accession>A0A0L6ZDI7</accession>
<dbReference type="GO" id="GO:0046872">
    <property type="term" value="F:metal ion binding"/>
    <property type="evidence" value="ECO:0007669"/>
    <property type="project" value="UniProtKB-KW"/>
</dbReference>
<dbReference type="RefSeq" id="WP_052220210.1">
    <property type="nucleotide sequence ID" value="NZ_LHUR01000011.1"/>
</dbReference>
<gene>
    <name evidence="8" type="primary">btrN_1</name>
    <name evidence="8" type="ORF">CLHOM_06180</name>
</gene>
<dbReference type="InterPro" id="IPR007197">
    <property type="entry name" value="rSAM"/>
</dbReference>
<dbReference type="Pfam" id="PF13186">
    <property type="entry name" value="SPASM"/>
    <property type="match status" value="1"/>
</dbReference>
<keyword evidence="5" id="KW-0408">Iron</keyword>
<dbReference type="InterPro" id="IPR013785">
    <property type="entry name" value="Aldolase_TIM"/>
</dbReference>
<dbReference type="GO" id="GO:0051536">
    <property type="term" value="F:iron-sulfur cluster binding"/>
    <property type="evidence" value="ECO:0007669"/>
    <property type="project" value="UniProtKB-KW"/>
</dbReference>
<dbReference type="InterPro" id="IPR034391">
    <property type="entry name" value="AdoMet-like_SPASM_containing"/>
</dbReference>
<dbReference type="GO" id="GO:0016491">
    <property type="term" value="F:oxidoreductase activity"/>
    <property type="evidence" value="ECO:0007669"/>
    <property type="project" value="UniProtKB-KW"/>
</dbReference>
<dbReference type="PANTHER" id="PTHR11228">
    <property type="entry name" value="RADICAL SAM DOMAIN PROTEIN"/>
    <property type="match status" value="1"/>
</dbReference>
<name>A0A0L6ZDI7_9CLOT</name>
<sequence>MSAYSINKFPNRITIELNNTCNLECSFCPRNLVDMELGFMEEKLFYKIIDEAANNLPVAIVLFFRGESLLHPKLVKFISYAKKKGIGPIQLASNGLLLDKKLSEELIESGIDFISFSLDTIKEEIYSKTRKNGNLNKSIENIVYFCEKCKNAKKNSRDIPEIQISTVDIEEYKKDQEAFIEFWLKHVDKVRVYVEHSNNGNLGSISEEILKYDKRMPCRKVYQDMVVYWNGDIALCNHDWNNKLDLGNVKENSIENIWDSIQYKKVRKMHEENDYTGEIVCKNCDHWKMYYIDEGMIGKIYSRVE</sequence>
<dbReference type="SFLD" id="SFLDG01067">
    <property type="entry name" value="SPASM/twitch_domain_containing"/>
    <property type="match status" value="1"/>
</dbReference>
<protein>
    <submittedName>
        <fullName evidence="8">S-adenosyl-L-methionine-dependent 2-deoxy-scyllo-inosamine dehydrogenase</fullName>
        <ecNumber evidence="8">1.1.99.38</ecNumber>
    </submittedName>
</protein>
<evidence type="ECO:0000313" key="9">
    <source>
        <dbReference type="Proteomes" id="UP000037043"/>
    </source>
</evidence>
<evidence type="ECO:0000313" key="8">
    <source>
        <dbReference type="EMBL" id="KOA21030.1"/>
    </source>
</evidence>
<evidence type="ECO:0000256" key="5">
    <source>
        <dbReference type="ARBA" id="ARBA00023004"/>
    </source>
</evidence>
<dbReference type="SUPFAM" id="SSF102114">
    <property type="entry name" value="Radical SAM enzymes"/>
    <property type="match status" value="1"/>
</dbReference>
<evidence type="ECO:0000256" key="2">
    <source>
        <dbReference type="ARBA" id="ARBA00022485"/>
    </source>
</evidence>
<dbReference type="Proteomes" id="UP000037043">
    <property type="component" value="Unassembled WGS sequence"/>
</dbReference>
<dbReference type="InterPro" id="IPR058240">
    <property type="entry name" value="rSAM_sf"/>
</dbReference>
<dbReference type="PANTHER" id="PTHR11228:SF34">
    <property type="entry name" value="TUNGSTEN-CONTAINING ALDEHYDE FERREDOXIN OXIDOREDUCTASE COFACTOR MODIFYING PROTEIN"/>
    <property type="match status" value="1"/>
</dbReference>
<dbReference type="AlphaFoldDB" id="A0A0L6ZDI7"/>
<keyword evidence="4" id="KW-0479">Metal-binding</keyword>
<evidence type="ECO:0000256" key="3">
    <source>
        <dbReference type="ARBA" id="ARBA00022691"/>
    </source>
</evidence>
<keyword evidence="2" id="KW-0004">4Fe-4S</keyword>
<dbReference type="NCBIfam" id="TIGR04085">
    <property type="entry name" value="rSAM_more_4Fe4S"/>
    <property type="match status" value="1"/>
</dbReference>
<dbReference type="Pfam" id="PF04055">
    <property type="entry name" value="Radical_SAM"/>
    <property type="match status" value="1"/>
</dbReference>
<keyword evidence="8" id="KW-0560">Oxidoreductase</keyword>
<keyword evidence="6" id="KW-0411">Iron-sulfur</keyword>
<dbReference type="EMBL" id="LHUR01000011">
    <property type="protein sequence ID" value="KOA21030.1"/>
    <property type="molecule type" value="Genomic_DNA"/>
</dbReference>
<dbReference type="CDD" id="cd21109">
    <property type="entry name" value="SPASM"/>
    <property type="match status" value="1"/>
</dbReference>
<dbReference type="STRING" id="36844.SAMN04488501_104102"/>
<evidence type="ECO:0000256" key="6">
    <source>
        <dbReference type="ARBA" id="ARBA00023014"/>
    </source>
</evidence>
<dbReference type="PROSITE" id="PS51918">
    <property type="entry name" value="RADICAL_SAM"/>
    <property type="match status" value="1"/>
</dbReference>
<keyword evidence="9" id="KW-1185">Reference proteome</keyword>
<dbReference type="Gene3D" id="3.20.20.70">
    <property type="entry name" value="Aldolase class I"/>
    <property type="match status" value="1"/>
</dbReference>
<evidence type="ECO:0000256" key="4">
    <source>
        <dbReference type="ARBA" id="ARBA00022723"/>
    </source>
</evidence>
<comment type="caution">
    <text evidence="8">The sequence shown here is derived from an EMBL/GenBank/DDBJ whole genome shotgun (WGS) entry which is preliminary data.</text>
</comment>
<dbReference type="InterPro" id="IPR023885">
    <property type="entry name" value="4Fe4S-binding_SPASM_dom"/>
</dbReference>
<evidence type="ECO:0000259" key="7">
    <source>
        <dbReference type="PROSITE" id="PS51918"/>
    </source>
</evidence>
<proteinExistence type="predicted"/>
<dbReference type="InterPro" id="IPR050377">
    <property type="entry name" value="Radical_SAM_PqqE_MftC-like"/>
</dbReference>
<dbReference type="EC" id="1.1.99.38" evidence="8"/>
<dbReference type="SFLD" id="SFLDS00029">
    <property type="entry name" value="Radical_SAM"/>
    <property type="match status" value="1"/>
</dbReference>
<evidence type="ECO:0000256" key="1">
    <source>
        <dbReference type="ARBA" id="ARBA00001966"/>
    </source>
</evidence>
<keyword evidence="3" id="KW-0949">S-adenosyl-L-methionine</keyword>
<feature type="domain" description="Radical SAM core" evidence="7">
    <location>
        <begin position="7"/>
        <end position="232"/>
    </location>
</feature>